<dbReference type="EnsemblPlants" id="KRH53499">
    <property type="protein sequence ID" value="KRH53499"/>
    <property type="gene ID" value="GLYMA_06G128800"/>
</dbReference>
<dbReference type="AlphaFoldDB" id="A0A0R0JMH6"/>
<reference evidence="1 2" key="1">
    <citation type="journal article" date="2010" name="Nature">
        <title>Genome sequence of the palaeopolyploid soybean.</title>
        <authorList>
            <person name="Schmutz J."/>
            <person name="Cannon S.B."/>
            <person name="Schlueter J."/>
            <person name="Ma J."/>
            <person name="Mitros T."/>
            <person name="Nelson W."/>
            <person name="Hyten D.L."/>
            <person name="Song Q."/>
            <person name="Thelen J.J."/>
            <person name="Cheng J."/>
            <person name="Xu D."/>
            <person name="Hellsten U."/>
            <person name="May G.D."/>
            <person name="Yu Y."/>
            <person name="Sakurai T."/>
            <person name="Umezawa T."/>
            <person name="Bhattacharyya M.K."/>
            <person name="Sandhu D."/>
            <person name="Valliyodan B."/>
            <person name="Lindquist E."/>
            <person name="Peto M."/>
            <person name="Grant D."/>
            <person name="Shu S."/>
            <person name="Goodstein D."/>
            <person name="Barry K."/>
            <person name="Futrell-Griggs M."/>
            <person name="Abernathy B."/>
            <person name="Du J."/>
            <person name="Tian Z."/>
            <person name="Zhu L."/>
            <person name="Gill N."/>
            <person name="Joshi T."/>
            <person name="Libault M."/>
            <person name="Sethuraman A."/>
            <person name="Zhang X.-C."/>
            <person name="Shinozaki K."/>
            <person name="Nguyen H.T."/>
            <person name="Wing R.A."/>
            <person name="Cregan P."/>
            <person name="Specht J."/>
            <person name="Grimwood J."/>
            <person name="Rokhsar D."/>
            <person name="Stacey G."/>
            <person name="Shoemaker R.C."/>
            <person name="Jackson S.A."/>
        </authorList>
    </citation>
    <scope>NUCLEOTIDE SEQUENCE [LARGE SCALE GENOMIC DNA]</scope>
    <source>
        <strain evidence="2">cv. Williams 82</strain>
        <tissue evidence="1">Callus</tissue>
    </source>
</reference>
<name>A0A0R0JMH6_SOYBN</name>
<keyword evidence="3" id="KW-1185">Reference proteome</keyword>
<reference evidence="1" key="3">
    <citation type="submission" date="2018-07" db="EMBL/GenBank/DDBJ databases">
        <title>WGS assembly of Glycine max.</title>
        <authorList>
            <person name="Schmutz J."/>
            <person name="Cannon S."/>
            <person name="Schlueter J."/>
            <person name="Ma J."/>
            <person name="Mitros T."/>
            <person name="Nelson W."/>
            <person name="Hyten D."/>
            <person name="Song Q."/>
            <person name="Thelen J."/>
            <person name="Cheng J."/>
            <person name="Xu D."/>
            <person name="Hellsten U."/>
            <person name="May G."/>
            <person name="Yu Y."/>
            <person name="Sakurai T."/>
            <person name="Umezawa T."/>
            <person name="Bhattacharyya M."/>
            <person name="Sandhu D."/>
            <person name="Valliyodan B."/>
            <person name="Lindquist E."/>
            <person name="Peto M."/>
            <person name="Grant D."/>
            <person name="Shu S."/>
            <person name="Goodstein D."/>
            <person name="Barry K."/>
            <person name="Futrell-Griggs M."/>
            <person name="Abernathy B."/>
            <person name="Du J."/>
            <person name="Tian Z."/>
            <person name="Zhu L."/>
            <person name="Gill N."/>
            <person name="Joshi T."/>
            <person name="Libault M."/>
            <person name="Sethuraman A."/>
            <person name="Zhang X."/>
            <person name="Shinozaki K."/>
            <person name="Nguyen H."/>
            <person name="Wing R."/>
            <person name="Cregan P."/>
            <person name="Specht J."/>
            <person name="Grimwood J."/>
            <person name="Rokhsar D."/>
            <person name="Stacey G."/>
            <person name="Shoemaker R."/>
            <person name="Jackson S."/>
        </authorList>
    </citation>
    <scope>NUCLEOTIDE SEQUENCE</scope>
    <source>
        <tissue evidence="1">Callus</tissue>
    </source>
</reference>
<sequence length="67" mass="7615">MGLLKAIRWLSDMGMSNAIFELDCNLVVDRINSFDIDFSKIGTAYVSLKEIHHIPSCIFQVMINEIP</sequence>
<proteinExistence type="predicted"/>
<organism evidence="1">
    <name type="scientific">Glycine max</name>
    <name type="common">Soybean</name>
    <name type="synonym">Glycine hispida</name>
    <dbReference type="NCBI Taxonomy" id="3847"/>
    <lineage>
        <taxon>Eukaryota</taxon>
        <taxon>Viridiplantae</taxon>
        <taxon>Streptophyta</taxon>
        <taxon>Embryophyta</taxon>
        <taxon>Tracheophyta</taxon>
        <taxon>Spermatophyta</taxon>
        <taxon>Magnoliopsida</taxon>
        <taxon>eudicotyledons</taxon>
        <taxon>Gunneridae</taxon>
        <taxon>Pentapetalae</taxon>
        <taxon>rosids</taxon>
        <taxon>fabids</taxon>
        <taxon>Fabales</taxon>
        <taxon>Fabaceae</taxon>
        <taxon>Papilionoideae</taxon>
        <taxon>50 kb inversion clade</taxon>
        <taxon>NPAAA clade</taxon>
        <taxon>indigoferoid/millettioid clade</taxon>
        <taxon>Phaseoleae</taxon>
        <taxon>Glycine</taxon>
        <taxon>Glycine subgen. Soja</taxon>
    </lineage>
</organism>
<evidence type="ECO:0000313" key="1">
    <source>
        <dbReference type="EMBL" id="KRH53499.1"/>
    </source>
</evidence>
<dbReference type="Proteomes" id="UP000008827">
    <property type="component" value="Chromosome 6"/>
</dbReference>
<dbReference type="InParanoid" id="A0A0R0JMH6"/>
<dbReference type="Gramene" id="KRH53499">
    <property type="protein sequence ID" value="KRH53499"/>
    <property type="gene ID" value="GLYMA_06G128800"/>
</dbReference>
<protein>
    <recommendedName>
        <fullName evidence="4">RNase H type-1 domain-containing protein</fullName>
    </recommendedName>
</protein>
<reference evidence="2" key="2">
    <citation type="submission" date="2018-02" db="UniProtKB">
        <authorList>
            <consortium name="EnsemblPlants"/>
        </authorList>
    </citation>
    <scope>IDENTIFICATION</scope>
    <source>
        <strain evidence="2">Williams 82</strain>
    </source>
</reference>
<dbReference type="EMBL" id="CM000839">
    <property type="protein sequence ID" value="KRH53499.1"/>
    <property type="molecule type" value="Genomic_DNA"/>
</dbReference>
<evidence type="ECO:0000313" key="2">
    <source>
        <dbReference type="EnsemblPlants" id="KRH53499"/>
    </source>
</evidence>
<accession>A0A0R0JMH6</accession>
<gene>
    <name evidence="1" type="ORF">GLYMA_06G128800</name>
</gene>
<evidence type="ECO:0000313" key="3">
    <source>
        <dbReference type="Proteomes" id="UP000008827"/>
    </source>
</evidence>
<evidence type="ECO:0008006" key="4">
    <source>
        <dbReference type="Google" id="ProtNLM"/>
    </source>
</evidence>